<accession>A0ABR1G7T0</accession>
<evidence type="ECO:0000256" key="10">
    <source>
        <dbReference type="SAM" id="MobiDB-lite"/>
    </source>
</evidence>
<dbReference type="PANTHER" id="PTHR45769">
    <property type="entry name" value="ADENOSINE KINASE"/>
    <property type="match status" value="1"/>
</dbReference>
<feature type="compositionally biased region" description="Basic and acidic residues" evidence="10">
    <location>
        <begin position="8"/>
        <end position="21"/>
    </location>
</feature>
<dbReference type="EMBL" id="JBBJCI010000083">
    <property type="protein sequence ID" value="KAK7249092.1"/>
    <property type="molecule type" value="Genomic_DNA"/>
</dbReference>
<keyword evidence="8 12" id="KW-0418">Kinase</keyword>
<proteinExistence type="inferred from homology"/>
<dbReference type="PROSITE" id="PS00584">
    <property type="entry name" value="PFKB_KINASES_2"/>
    <property type="match status" value="1"/>
</dbReference>
<dbReference type="PANTHER" id="PTHR45769:SF3">
    <property type="entry name" value="ADENOSINE KINASE"/>
    <property type="match status" value="1"/>
</dbReference>
<dbReference type="Gene3D" id="3.40.1190.20">
    <property type="match status" value="1"/>
</dbReference>
<dbReference type="InterPro" id="IPR001805">
    <property type="entry name" value="Adenokinase"/>
</dbReference>
<dbReference type="Proteomes" id="UP001363151">
    <property type="component" value="Unassembled WGS sequence"/>
</dbReference>
<comment type="similarity">
    <text evidence="3">Belongs to the carbohydrate kinase PfkB family.</text>
</comment>
<feature type="region of interest" description="Disordered" evidence="10">
    <location>
        <begin position="1"/>
        <end position="21"/>
    </location>
</feature>
<evidence type="ECO:0000256" key="1">
    <source>
        <dbReference type="ARBA" id="ARBA00001946"/>
    </source>
</evidence>
<gene>
    <name evidence="12" type="ORF">SO694_00044229</name>
</gene>
<keyword evidence="9" id="KW-0067">ATP-binding</keyword>
<reference evidence="12 13" key="1">
    <citation type="submission" date="2024-03" db="EMBL/GenBank/DDBJ databases">
        <title>Aureococcus anophagefferens CCMP1851 and Kratosvirus quantuckense: Draft genome of a second virus-susceptible host strain in the model system.</title>
        <authorList>
            <person name="Chase E."/>
            <person name="Truchon A.R."/>
            <person name="Schepens W."/>
            <person name="Wilhelm S.W."/>
        </authorList>
    </citation>
    <scope>NUCLEOTIDE SEQUENCE [LARGE SCALE GENOMIC DNA]</scope>
    <source>
        <strain evidence="12 13">CCMP1851</strain>
    </source>
</reference>
<dbReference type="GO" id="GO:0016301">
    <property type="term" value="F:kinase activity"/>
    <property type="evidence" value="ECO:0007669"/>
    <property type="project" value="UniProtKB-KW"/>
</dbReference>
<evidence type="ECO:0000256" key="6">
    <source>
        <dbReference type="ARBA" id="ARBA00022726"/>
    </source>
</evidence>
<feature type="domain" description="Carbohydrate kinase PfkB" evidence="11">
    <location>
        <begin position="239"/>
        <end position="513"/>
    </location>
</feature>
<evidence type="ECO:0000256" key="4">
    <source>
        <dbReference type="ARBA" id="ARBA00012119"/>
    </source>
</evidence>
<evidence type="ECO:0000256" key="8">
    <source>
        <dbReference type="ARBA" id="ARBA00022777"/>
    </source>
</evidence>
<comment type="cofactor">
    <cofactor evidence="1">
        <name>Mg(2+)</name>
        <dbReference type="ChEBI" id="CHEBI:18420"/>
    </cofactor>
</comment>
<evidence type="ECO:0000313" key="12">
    <source>
        <dbReference type="EMBL" id="KAK7249092.1"/>
    </source>
</evidence>
<evidence type="ECO:0000256" key="2">
    <source>
        <dbReference type="ARBA" id="ARBA00004801"/>
    </source>
</evidence>
<dbReference type="EC" id="2.7.1.20" evidence="4"/>
<keyword evidence="5" id="KW-0808">Transferase</keyword>
<dbReference type="SUPFAM" id="SSF53613">
    <property type="entry name" value="Ribokinase-like"/>
    <property type="match status" value="1"/>
</dbReference>
<dbReference type="Pfam" id="PF00294">
    <property type="entry name" value="PfkB"/>
    <property type="match status" value="1"/>
</dbReference>
<evidence type="ECO:0000256" key="9">
    <source>
        <dbReference type="ARBA" id="ARBA00022840"/>
    </source>
</evidence>
<evidence type="ECO:0000256" key="5">
    <source>
        <dbReference type="ARBA" id="ARBA00022679"/>
    </source>
</evidence>
<keyword evidence="7" id="KW-0547">Nucleotide-binding</keyword>
<sequence>MGVAESRATADARHRKELDDESVKWTDRYEDLEKALDVALASEKAVHDELGAARSAAAALERSRDDKGRALAAAEDARDRSATRLVEGTRCIKLDNVFRRHVVLRGWRAQAGAFLRWRLETDAARRLALFGGRLRAAVDPSARAPRVRSDDDEAWLAGLHKRAARWASSGSSTSTSSSLALLLDCPAADFGAREHSIRDATPCGRRGSRRGGAFGSTAPRLSRATMDALLADVAPDCARLPGGLGFNAALVAGAAARPSASSGCACGGDGGGDVVVGAAEAAGLRARCLVDAHSRTTTVCPVVDAASGERAIFWTADGCAPSPDFAAAQLPELFRGDDAWLSTCRVLYVPGWFLYVPGAAGRVVALAKQRPDLEVAVNLAGADLVANASAALLDVLRVAAFVFGNESEYAALAPLLDKPGAVVAARALGTWADATRTVLATFGPDPTVLAAGDDVATFPVPPVETVVDTTGAGDAFAGAYLAAHVDGAPPAECVRCGHKAAANVLGQAGAAPSSDFH</sequence>
<keyword evidence="6" id="KW-0660">Purine salvage</keyword>
<dbReference type="InterPro" id="IPR029056">
    <property type="entry name" value="Ribokinase-like"/>
</dbReference>
<dbReference type="InterPro" id="IPR011611">
    <property type="entry name" value="PfkB_dom"/>
</dbReference>
<evidence type="ECO:0000313" key="13">
    <source>
        <dbReference type="Proteomes" id="UP001363151"/>
    </source>
</evidence>
<name>A0ABR1G7T0_AURAN</name>
<keyword evidence="13" id="KW-1185">Reference proteome</keyword>
<protein>
    <recommendedName>
        <fullName evidence="4">adenosine kinase</fullName>
        <ecNumber evidence="4">2.7.1.20</ecNumber>
    </recommendedName>
</protein>
<organism evidence="12 13">
    <name type="scientific">Aureococcus anophagefferens</name>
    <name type="common">Harmful bloom alga</name>
    <dbReference type="NCBI Taxonomy" id="44056"/>
    <lineage>
        <taxon>Eukaryota</taxon>
        <taxon>Sar</taxon>
        <taxon>Stramenopiles</taxon>
        <taxon>Ochrophyta</taxon>
        <taxon>Pelagophyceae</taxon>
        <taxon>Pelagomonadales</taxon>
        <taxon>Pelagomonadaceae</taxon>
        <taxon>Aureococcus</taxon>
    </lineage>
</organism>
<comment type="pathway">
    <text evidence="2">Purine metabolism; AMP biosynthesis via salvage pathway; AMP from adenosine: step 1/1.</text>
</comment>
<comment type="caution">
    <text evidence="12">The sequence shown here is derived from an EMBL/GenBank/DDBJ whole genome shotgun (WGS) entry which is preliminary data.</text>
</comment>
<evidence type="ECO:0000256" key="3">
    <source>
        <dbReference type="ARBA" id="ARBA00010688"/>
    </source>
</evidence>
<evidence type="ECO:0000259" key="11">
    <source>
        <dbReference type="Pfam" id="PF00294"/>
    </source>
</evidence>
<evidence type="ECO:0000256" key="7">
    <source>
        <dbReference type="ARBA" id="ARBA00022741"/>
    </source>
</evidence>
<dbReference type="InterPro" id="IPR002173">
    <property type="entry name" value="Carboh/pur_kinase_PfkB_CS"/>
</dbReference>